<organism evidence="2 3">
    <name type="scientific">Tumebacillus amylolyticus</name>
    <dbReference type="NCBI Taxonomy" id="2801339"/>
    <lineage>
        <taxon>Bacteria</taxon>
        <taxon>Bacillati</taxon>
        <taxon>Bacillota</taxon>
        <taxon>Bacilli</taxon>
        <taxon>Bacillales</taxon>
        <taxon>Alicyclobacillaceae</taxon>
        <taxon>Tumebacillus</taxon>
    </lineage>
</organism>
<dbReference type="PROSITE" id="PS51257">
    <property type="entry name" value="PROKAR_LIPOPROTEIN"/>
    <property type="match status" value="1"/>
</dbReference>
<dbReference type="EMBL" id="JAEQNB010000009">
    <property type="protein sequence ID" value="MBL0389258.1"/>
    <property type="molecule type" value="Genomic_DNA"/>
</dbReference>
<keyword evidence="3" id="KW-1185">Reference proteome</keyword>
<reference evidence="2 3" key="1">
    <citation type="submission" date="2021-01" db="EMBL/GenBank/DDBJ databases">
        <title>Tumebacillus sp. strain ITR2 16S ribosomal RNA gene Genome sequencing and assembly.</title>
        <authorList>
            <person name="Kang M."/>
        </authorList>
    </citation>
    <scope>NUCLEOTIDE SEQUENCE [LARGE SCALE GENOMIC DNA]</scope>
    <source>
        <strain evidence="2 3">ITR2</strain>
    </source>
</reference>
<proteinExistence type="predicted"/>
<name>A0ABS1JG49_9BACL</name>
<feature type="signal peptide" evidence="1">
    <location>
        <begin position="1"/>
        <end position="21"/>
    </location>
</feature>
<protein>
    <recommendedName>
        <fullName evidence="4">DUF4399 domain-containing protein</fullName>
    </recommendedName>
</protein>
<accession>A0ABS1JG49</accession>
<comment type="caution">
    <text evidence="2">The sequence shown here is derived from an EMBL/GenBank/DDBJ whole genome shotgun (WGS) entry which is preliminary data.</text>
</comment>
<dbReference type="Proteomes" id="UP000602284">
    <property type="component" value="Unassembled WGS sequence"/>
</dbReference>
<evidence type="ECO:0008006" key="4">
    <source>
        <dbReference type="Google" id="ProtNLM"/>
    </source>
</evidence>
<sequence>MLHKKATALFAVLALSTALLGCSKDSSPQNRDDMGNIDDMAGMDMQNHEASATTAKPADVDSVAATPKPTLDLNVDVNGHNATIHFNVTNFKISPEHYSQAAVPGEGHIHLFVDGSPTKVAVKDKVYQLDNLTPGHHTLKASLHTNNHQPYNVEDTTEFDVK</sequence>
<evidence type="ECO:0000256" key="1">
    <source>
        <dbReference type="SAM" id="SignalP"/>
    </source>
</evidence>
<keyword evidence="1" id="KW-0732">Signal</keyword>
<evidence type="ECO:0000313" key="3">
    <source>
        <dbReference type="Proteomes" id="UP000602284"/>
    </source>
</evidence>
<gene>
    <name evidence="2" type="ORF">JJB07_21935</name>
</gene>
<evidence type="ECO:0000313" key="2">
    <source>
        <dbReference type="EMBL" id="MBL0389258.1"/>
    </source>
</evidence>
<feature type="chain" id="PRO_5045480481" description="DUF4399 domain-containing protein" evidence="1">
    <location>
        <begin position="22"/>
        <end position="162"/>
    </location>
</feature>
<dbReference type="RefSeq" id="WP_201638254.1">
    <property type="nucleotide sequence ID" value="NZ_JAEQNB010000009.1"/>
</dbReference>